<dbReference type="InterPro" id="IPR008814">
    <property type="entry name" value="Swp1"/>
</dbReference>
<evidence type="ECO:0000256" key="8">
    <source>
        <dbReference type="ARBA" id="ARBA00022824"/>
    </source>
</evidence>
<dbReference type="InterPro" id="IPR055375">
    <property type="entry name" value="Ribophorin_II_2nd"/>
</dbReference>
<feature type="transmembrane region" description="Helical" evidence="12">
    <location>
        <begin position="603"/>
        <end position="626"/>
    </location>
</feature>
<protein>
    <recommendedName>
        <fullName evidence="5 12">Dolichyl-diphosphooligosaccharide--protein glycosyltransferase subunit 2</fullName>
    </recommendedName>
    <alternativeName>
        <fullName evidence="12">Ribophorin-2</fullName>
    </alternativeName>
</protein>
<gene>
    <name evidence="17" type="ORF">X798_04309</name>
</gene>
<proteinExistence type="inferred from homology"/>
<comment type="pathway">
    <text evidence="3 12">Protein modification; protein glycosylation.</text>
</comment>
<dbReference type="Pfam" id="PF23860">
    <property type="entry name" value="Ribophorin_II_3rd"/>
    <property type="match status" value="1"/>
</dbReference>
<evidence type="ECO:0000256" key="12">
    <source>
        <dbReference type="RuleBase" id="RU366029"/>
    </source>
</evidence>
<comment type="subcellular location">
    <subcellularLocation>
        <location evidence="2 12">Endoplasmic reticulum membrane</location>
        <topology evidence="2 12">Multi-pass membrane protein</topology>
    </subcellularLocation>
</comment>
<keyword evidence="18" id="KW-1185">Reference proteome</keyword>
<keyword evidence="9 12" id="KW-1133">Transmembrane helix</keyword>
<dbReference type="GO" id="GO:0008250">
    <property type="term" value="C:oligosaccharyltransferase complex"/>
    <property type="evidence" value="ECO:0007669"/>
    <property type="project" value="UniProtKB-UniRule"/>
</dbReference>
<name>A0A238BVP7_9BILA</name>
<evidence type="ECO:0000256" key="7">
    <source>
        <dbReference type="ARBA" id="ARBA00022729"/>
    </source>
</evidence>
<dbReference type="UniPathway" id="UPA00378"/>
<dbReference type="AlphaFoldDB" id="A0A238BVP7"/>
<sequence>MGRGRMWYAILSNLSLFLFVVDCATPFLNTYLDERSQNKEEDFMKSVEQHLVIKPANLFVHHKLSSCLNLLNHKLGRIQRMADIMTLSVMISTGDNLHIDLTELSSIHHGAAGLKLEGISIEASKNKALCDMVQKVNSAELVQLYHAVSAAAALKECTFSIPNAKETVEAVLKQDAPTSHNIYLALAVAEKLKLKVNYNGFAEALTTALTKDDGASSLAYGLNAAALLDNINAAKFLVRAEDLVGQADEVDGKYLHLEGGLSITAFGVYGIYSLADKLNKSPSVKSDEAVKLANYLLSRKTVQLDRGAYLLLLTLKKLANNHFQIPVVFSLASSASLLDTDKPLVIRVSNVLGESVGPLSVILDAATHIASKEIAIVRQPLKEVASDKTNTLYEVSVKNAKQHGFYNLALTAGSQDKRLVGTNGASLMMRILVKVRIEDIAVAVFDRELLKPSSSISVKQNAKIGKILEADIHNKMEIRFKVKEAKTDEAVLVHQAFVIFIHSKTRQEIVFVATPDHNRNYVFDVDFEKVAKDFDGLSGRYAVRLIVGDSAISHAFDWNLVDINLTLPPVAIPRIKKSERIVYEKAPEIKHMFREPEKRPPQIVSTIFVFLSAVPLLIVLILWLRIGINFGNLPASPSVVVFHSGLIGIFGLYFVFWLQLTMFETLKYLSVIGTVTFISGNRLLRILAAKRKEKVN</sequence>
<dbReference type="PANTHER" id="PTHR12640:SF0">
    <property type="entry name" value="DOLICHYL-DIPHOSPHOOLIGOSACCHARIDE--PROTEIN GLYCOSYLTRANSFERASE SUBUNIT 2"/>
    <property type="match status" value="1"/>
</dbReference>
<evidence type="ECO:0000313" key="17">
    <source>
        <dbReference type="EMBL" id="OZC08628.1"/>
    </source>
</evidence>
<evidence type="ECO:0000256" key="9">
    <source>
        <dbReference type="ARBA" id="ARBA00022989"/>
    </source>
</evidence>
<feature type="domain" description="Ribophorin II third" evidence="14">
    <location>
        <begin position="439"/>
        <end position="565"/>
    </location>
</feature>
<dbReference type="GO" id="GO:0006487">
    <property type="term" value="P:protein N-linked glycosylation"/>
    <property type="evidence" value="ECO:0007669"/>
    <property type="project" value="UniProtKB-UniRule"/>
</dbReference>
<comment type="similarity">
    <text evidence="4 12">Belongs to the SWP1 family.</text>
</comment>
<reference evidence="17 18" key="1">
    <citation type="submission" date="2015-12" db="EMBL/GenBank/DDBJ databases">
        <title>Draft genome of the nematode, Onchocerca flexuosa.</title>
        <authorList>
            <person name="Mitreva M."/>
        </authorList>
    </citation>
    <scope>NUCLEOTIDE SEQUENCE [LARGE SCALE GENOMIC DNA]</scope>
    <source>
        <strain evidence="17">Red Deer</strain>
    </source>
</reference>
<comment type="subunit">
    <text evidence="11">Component of the oligosaccharyltransferase (OST) complex. OST exists in two different complex forms which contain common core subunits RPN1, RPN2, OST48, OST4, DAD1 and TMEM258, either STT3A or STT3B as catalytic subunits, and form-specific accessory subunits. STT3A complex assembly occurs through the formation of 3 subcomplexes. Subcomplex 1 contains RPN1 and TMEM258, subcomplex 2 contains the STT3A-specific subunits STT3A, DC2/OSTC, and KCP2 as well as the core subunit OST4, and subcomplex 3 contains RPN2, DAD1, and OST48. The STT3A complex can form stable complexes with the Sec61 complex or with both the Sec61 and TRAP complexes. Interacts with DDI2. Interacts with TMEM35A/NACHO.</text>
</comment>
<dbReference type="Pfam" id="PF23861">
    <property type="entry name" value="Ribophorin_II_2nd"/>
    <property type="match status" value="1"/>
</dbReference>
<keyword evidence="7 12" id="KW-0732">Signal</keyword>
<dbReference type="InterPro" id="IPR056790">
    <property type="entry name" value="Ribophorin_II_C"/>
</dbReference>
<dbReference type="PANTHER" id="PTHR12640">
    <property type="entry name" value="RIBOPHORIN II"/>
    <property type="match status" value="1"/>
</dbReference>
<dbReference type="OrthoDB" id="432292at2759"/>
<dbReference type="EMBL" id="KZ270005">
    <property type="protein sequence ID" value="OZC08628.1"/>
    <property type="molecule type" value="Genomic_DNA"/>
</dbReference>
<evidence type="ECO:0000313" key="18">
    <source>
        <dbReference type="Proteomes" id="UP000242913"/>
    </source>
</evidence>
<organism evidence="17 18">
    <name type="scientific">Onchocerca flexuosa</name>
    <dbReference type="NCBI Taxonomy" id="387005"/>
    <lineage>
        <taxon>Eukaryota</taxon>
        <taxon>Metazoa</taxon>
        <taxon>Ecdysozoa</taxon>
        <taxon>Nematoda</taxon>
        <taxon>Chromadorea</taxon>
        <taxon>Rhabditida</taxon>
        <taxon>Spirurina</taxon>
        <taxon>Spiruromorpha</taxon>
        <taxon>Filarioidea</taxon>
        <taxon>Onchocercidae</taxon>
        <taxon>Onchocerca</taxon>
    </lineage>
</organism>
<evidence type="ECO:0000259" key="13">
    <source>
        <dbReference type="Pfam" id="PF05817"/>
    </source>
</evidence>
<evidence type="ECO:0000256" key="11">
    <source>
        <dbReference type="ARBA" id="ARBA00046750"/>
    </source>
</evidence>
<evidence type="ECO:0000256" key="6">
    <source>
        <dbReference type="ARBA" id="ARBA00022692"/>
    </source>
</evidence>
<evidence type="ECO:0000259" key="14">
    <source>
        <dbReference type="Pfam" id="PF23860"/>
    </source>
</evidence>
<accession>A0A238BVP7</accession>
<keyword evidence="8 12" id="KW-0256">Endoplasmic reticulum</keyword>
<keyword evidence="10 12" id="KW-0472">Membrane</keyword>
<evidence type="ECO:0000256" key="5">
    <source>
        <dbReference type="ARBA" id="ARBA00017612"/>
    </source>
</evidence>
<dbReference type="Pfam" id="PF05817">
    <property type="entry name" value="Ribophorin_II"/>
    <property type="match status" value="1"/>
</dbReference>
<feature type="chain" id="PRO_5019609972" description="Dolichyl-diphosphooligosaccharide--protein glycosyltransferase subunit 2" evidence="12">
    <location>
        <begin position="24"/>
        <end position="696"/>
    </location>
</feature>
<feature type="transmembrane region" description="Helical" evidence="12">
    <location>
        <begin position="638"/>
        <end position="660"/>
    </location>
</feature>
<feature type="domain" description="Ribophorin II second" evidence="15">
    <location>
        <begin position="327"/>
        <end position="430"/>
    </location>
</feature>
<evidence type="ECO:0000256" key="1">
    <source>
        <dbReference type="ARBA" id="ARBA00002791"/>
    </source>
</evidence>
<dbReference type="InterPro" id="IPR055374">
    <property type="entry name" value="Ribophorin_II_3rd"/>
</dbReference>
<feature type="domain" description="Ribophorin II N-terminal" evidence="13">
    <location>
        <begin position="100"/>
        <end position="319"/>
    </location>
</feature>
<evidence type="ECO:0000256" key="10">
    <source>
        <dbReference type="ARBA" id="ARBA00023136"/>
    </source>
</evidence>
<dbReference type="Proteomes" id="UP000242913">
    <property type="component" value="Unassembled WGS sequence"/>
</dbReference>
<dbReference type="Pfam" id="PF25147">
    <property type="entry name" value="Ribophorin_II_C"/>
    <property type="match status" value="1"/>
</dbReference>
<evidence type="ECO:0000256" key="2">
    <source>
        <dbReference type="ARBA" id="ARBA00004477"/>
    </source>
</evidence>
<comment type="function">
    <text evidence="1 12">Subunit of the oligosaccharyl transferase (OST) complex that catalyzes the initial transfer of a defined glycan (Glc(3)Man(9)GlcNAc(2) in eukaryotes) from the lipid carrier dolichol-pyrophosphate to an asparagine residue within an Asn-X-Ser/Thr consensus motif in nascent polypeptide chains, the first step in protein N-glycosylation. N-glycosylation occurs cotranslationally and the complex associates with the Sec61 complex at the channel-forming translocon complex that mediates protein translocation across the endoplasmic reticulum (ER). All subunits are required for a maximal enzyme activity.</text>
</comment>
<dbReference type="InterPro" id="IPR055373">
    <property type="entry name" value="Ribophorin_II_N"/>
</dbReference>
<keyword evidence="6 12" id="KW-0812">Transmembrane</keyword>
<evidence type="ECO:0000259" key="16">
    <source>
        <dbReference type="Pfam" id="PF25147"/>
    </source>
</evidence>
<feature type="domain" description="Ribophorin II C-terminal" evidence="16">
    <location>
        <begin position="593"/>
        <end position="691"/>
    </location>
</feature>
<feature type="transmembrane region" description="Helical" evidence="12">
    <location>
        <begin position="666"/>
        <end position="684"/>
    </location>
</feature>
<evidence type="ECO:0000256" key="3">
    <source>
        <dbReference type="ARBA" id="ARBA00004922"/>
    </source>
</evidence>
<evidence type="ECO:0000259" key="15">
    <source>
        <dbReference type="Pfam" id="PF23861"/>
    </source>
</evidence>
<evidence type="ECO:0000256" key="4">
    <source>
        <dbReference type="ARBA" id="ARBA00009038"/>
    </source>
</evidence>
<feature type="signal peptide" evidence="12">
    <location>
        <begin position="1"/>
        <end position="23"/>
    </location>
</feature>